<dbReference type="PROSITE" id="PS50125">
    <property type="entry name" value="GUANYLATE_CYCLASE_2"/>
    <property type="match status" value="1"/>
</dbReference>
<keyword evidence="2" id="KW-0067">ATP-binding</keyword>
<dbReference type="InterPro" id="IPR029787">
    <property type="entry name" value="Nucleotide_cyclase"/>
</dbReference>
<dbReference type="SMART" id="SM00454">
    <property type="entry name" value="SAM"/>
    <property type="match status" value="1"/>
</dbReference>
<dbReference type="InterPro" id="IPR011990">
    <property type="entry name" value="TPR-like_helical_dom_sf"/>
</dbReference>
<dbReference type="EMBL" id="VITY01000001">
    <property type="protein sequence ID" value="TWC07423.1"/>
    <property type="molecule type" value="Genomic_DNA"/>
</dbReference>
<dbReference type="GO" id="GO:0005524">
    <property type="term" value="F:ATP binding"/>
    <property type="evidence" value="ECO:0007669"/>
    <property type="project" value="UniProtKB-KW"/>
</dbReference>
<dbReference type="SUPFAM" id="SSF52540">
    <property type="entry name" value="P-loop containing nucleoside triphosphate hydrolases"/>
    <property type="match status" value="1"/>
</dbReference>
<dbReference type="SUPFAM" id="SSF47769">
    <property type="entry name" value="SAM/Pointed domain"/>
    <property type="match status" value="1"/>
</dbReference>
<dbReference type="PANTHER" id="PTHR16305">
    <property type="entry name" value="TESTICULAR SOLUBLE ADENYLYL CYCLASE"/>
    <property type="match status" value="1"/>
</dbReference>
<evidence type="ECO:0000259" key="5">
    <source>
        <dbReference type="PROSITE" id="PS50125"/>
    </source>
</evidence>
<feature type="domain" description="SAM" evidence="4">
    <location>
        <begin position="8"/>
        <end position="71"/>
    </location>
</feature>
<dbReference type="Gene3D" id="1.10.150.50">
    <property type="entry name" value="Transcription Factor, Ets-1"/>
    <property type="match status" value="1"/>
</dbReference>
<dbReference type="GO" id="GO:0005737">
    <property type="term" value="C:cytoplasm"/>
    <property type="evidence" value="ECO:0007669"/>
    <property type="project" value="TreeGrafter"/>
</dbReference>
<evidence type="ECO:0000256" key="1">
    <source>
        <dbReference type="ARBA" id="ARBA00022741"/>
    </source>
</evidence>
<dbReference type="Pfam" id="PF13424">
    <property type="entry name" value="TPR_12"/>
    <property type="match status" value="1"/>
</dbReference>
<dbReference type="SUPFAM" id="SSF55073">
    <property type="entry name" value="Nucleotide cyclase"/>
    <property type="match status" value="1"/>
</dbReference>
<dbReference type="Pfam" id="PF00211">
    <property type="entry name" value="Guanylate_cyc"/>
    <property type="match status" value="1"/>
</dbReference>
<dbReference type="GO" id="GO:0035556">
    <property type="term" value="P:intracellular signal transduction"/>
    <property type="evidence" value="ECO:0007669"/>
    <property type="project" value="InterPro"/>
</dbReference>
<evidence type="ECO:0000256" key="3">
    <source>
        <dbReference type="SAM" id="MobiDB-lite"/>
    </source>
</evidence>
<keyword evidence="7" id="KW-1185">Reference proteome</keyword>
<dbReference type="Pfam" id="PF00536">
    <property type="entry name" value="SAM_1"/>
    <property type="match status" value="1"/>
</dbReference>
<dbReference type="GO" id="GO:0009190">
    <property type="term" value="P:cyclic nucleotide biosynthetic process"/>
    <property type="evidence" value="ECO:0007669"/>
    <property type="project" value="InterPro"/>
</dbReference>
<dbReference type="SUPFAM" id="SSF48452">
    <property type="entry name" value="TPR-like"/>
    <property type="match status" value="1"/>
</dbReference>
<dbReference type="Proteomes" id="UP000321304">
    <property type="component" value="Unassembled WGS sequence"/>
</dbReference>
<gene>
    <name evidence="6" type="ORF">FBZ93_101716</name>
</gene>
<keyword evidence="1" id="KW-0547">Nucleotide-binding</keyword>
<evidence type="ECO:0000259" key="4">
    <source>
        <dbReference type="PROSITE" id="PS50105"/>
    </source>
</evidence>
<feature type="domain" description="Guanylate cyclase" evidence="5">
    <location>
        <begin position="99"/>
        <end position="226"/>
    </location>
</feature>
<comment type="caution">
    <text evidence="6">The sequence shown here is derived from an EMBL/GenBank/DDBJ whole genome shotgun (WGS) entry which is preliminary data.</text>
</comment>
<dbReference type="CDD" id="cd07302">
    <property type="entry name" value="CHD"/>
    <property type="match status" value="1"/>
</dbReference>
<dbReference type="Pfam" id="PF13191">
    <property type="entry name" value="AAA_16"/>
    <property type="match status" value="1"/>
</dbReference>
<reference evidence="6 7" key="1">
    <citation type="submission" date="2019-06" db="EMBL/GenBank/DDBJ databases">
        <title>Genomic Encyclopedia of Type Strains, Phase IV (KMG-V): Genome sequencing to study the core and pangenomes of soil and plant-associated prokaryotes.</title>
        <authorList>
            <person name="Whitman W."/>
        </authorList>
    </citation>
    <scope>NUCLEOTIDE SEQUENCE [LARGE SCALE GENOMIC DNA]</scope>
    <source>
        <strain evidence="6 7">BR 10355</strain>
    </source>
</reference>
<dbReference type="InterPro" id="IPR001054">
    <property type="entry name" value="A/G_cyclase"/>
</dbReference>
<organism evidence="6 7">
    <name type="scientific">Bradyrhizobium macuxiense</name>
    <dbReference type="NCBI Taxonomy" id="1755647"/>
    <lineage>
        <taxon>Bacteria</taxon>
        <taxon>Pseudomonadati</taxon>
        <taxon>Pseudomonadota</taxon>
        <taxon>Alphaproteobacteria</taxon>
        <taxon>Hyphomicrobiales</taxon>
        <taxon>Nitrobacteraceae</taxon>
        <taxon>Bradyrhizobium</taxon>
    </lineage>
</organism>
<dbReference type="SMART" id="SM00044">
    <property type="entry name" value="CYCc"/>
    <property type="match status" value="1"/>
</dbReference>
<evidence type="ECO:0000256" key="2">
    <source>
        <dbReference type="ARBA" id="ARBA00022840"/>
    </source>
</evidence>
<dbReference type="AlphaFoldDB" id="A0A560MJ83"/>
<protein>
    <submittedName>
        <fullName evidence="6">SAM (Sterile alpha motif) domain-containing protein</fullName>
    </submittedName>
</protein>
<dbReference type="InterPro" id="IPR041664">
    <property type="entry name" value="AAA_16"/>
</dbReference>
<dbReference type="GO" id="GO:0004016">
    <property type="term" value="F:adenylate cyclase activity"/>
    <property type="evidence" value="ECO:0007669"/>
    <property type="project" value="TreeGrafter"/>
</dbReference>
<proteinExistence type="predicted"/>
<dbReference type="InterPro" id="IPR027417">
    <property type="entry name" value="P-loop_NTPase"/>
</dbReference>
<name>A0A560MJ83_9BRAD</name>
<dbReference type="InterPro" id="IPR001660">
    <property type="entry name" value="SAM"/>
</dbReference>
<dbReference type="PANTHER" id="PTHR16305:SF28">
    <property type="entry name" value="GUANYLATE CYCLASE DOMAIN-CONTAINING PROTEIN"/>
    <property type="match status" value="1"/>
</dbReference>
<feature type="region of interest" description="Disordered" evidence="3">
    <location>
        <begin position="72"/>
        <end position="93"/>
    </location>
</feature>
<dbReference type="InterPro" id="IPR013761">
    <property type="entry name" value="SAM/pointed_sf"/>
</dbReference>
<accession>A0A560MJ83</accession>
<sequence>MRRWANRGDAMDVGGWLRRLGLERYEAAFRDNEIDDEVLPSLTAEDLKELGVSALGHRLKLLNAIALLRAQADGPTPPPEAPSASDQHARDTAERRQVTVMFSDLVGSTALSTRMDAEDLREVISAYQRCVTDTVRRFGGFVAKYMGDGVLIYFGYPAAHEDDAERAVRVGLALIDAVATLTAPEPLQVRIGAATGMVVVGDLVGSGEALERGIVGETPNLAARLQGIAEPNMVVIAEDTSRLLGNLFELRDLGPRELKGIGGKVRAFAVLRASSAQGRFEAMHGGELTALVGRDEQLELLLRRWAKAKTGQGQLVLLCGEAGIGKSRLSAALMEKLADEPHARMRYFCSPQHTDSPFYPIIGQFERAAGFAHDDTPQARLDKLDTLLAQTSTPGEDAALLAEMLSLPNDGRFPATELAPEQQRQKTLEALGAQLEVLARSSPVLMIVEDAHWGDPTSMEGFGRMMDRIATLPVLMIVTFRPELATPWAGRAHVTTLALNRLGHRDVHGMIDRVVGSHSLPADIREDIVERTDGIPLFVEEMTKAVAEAMAELGAMQTAAAVPSPALAVPASLHSSLMARLDRLGVEAKAIAQIGAAIGREFSHLVLVTVASRSDRELKPSLDKLLEAGLILRLGDLSQANYVFKHALVRDAAYGTLLRRPRRDLHARIARALEQQRPDIVRVSPESLAHHYTEAGMIERAATLWGAAGRRSHARSALVEAEAQLSRALGQIETLPSSPSLRREQITLQVDLLTVLMHTRGYGAEQTKAAAERARVLIEQAEAIGEAPEDPLLLFSVIYGFWVVNIAAFNGDAARALADQFMQLATRQASSGPLLLAHRMVGMTLMSVGNPVAGREHLDQAIALYDAAEHRDLAARFGTDAQVAILEWRSRTHWLLGLPQAARDDVDQSFIRAREIDHAGTLMHALAHSTATLILLGDAAEAGARANELFALAQNKGSSYWSANASMWLGCLMVQADHALEAVGSLTSSIESYRSTGATIYIPFVMSYLAEAHSRLGQHDEALDVIDRAIAMAQSTKEQWCEAELYRTKAEVVLRKGAIAPAESHLQRAVGIARLQQAKGWELRAAISLGRLWGHNGKRTEAREVLASVYGWFTDGFDTFDLRQARALLDDLAR</sequence>
<dbReference type="OrthoDB" id="9785312at2"/>
<evidence type="ECO:0000313" key="6">
    <source>
        <dbReference type="EMBL" id="TWC07423.1"/>
    </source>
</evidence>
<dbReference type="PROSITE" id="PS50105">
    <property type="entry name" value="SAM_DOMAIN"/>
    <property type="match status" value="1"/>
</dbReference>
<evidence type="ECO:0000313" key="7">
    <source>
        <dbReference type="Proteomes" id="UP000321304"/>
    </source>
</evidence>
<dbReference type="CDD" id="cd09487">
    <property type="entry name" value="SAM_superfamily"/>
    <property type="match status" value="1"/>
</dbReference>
<dbReference type="Gene3D" id="3.30.70.1230">
    <property type="entry name" value="Nucleotide cyclase"/>
    <property type="match status" value="1"/>
</dbReference>
<dbReference type="Gene3D" id="1.25.40.10">
    <property type="entry name" value="Tetratricopeptide repeat domain"/>
    <property type="match status" value="1"/>
</dbReference>